<comment type="caution">
    <text evidence="1">The sequence shown here is derived from an EMBL/GenBank/DDBJ whole genome shotgun (WGS) entry which is preliminary data.</text>
</comment>
<dbReference type="EMBL" id="QXHD01000004">
    <property type="protein sequence ID" value="NEZ55850.1"/>
    <property type="molecule type" value="Genomic_DNA"/>
</dbReference>
<organism evidence="1 2">
    <name type="scientific">Adonisia turfae CCMR0081</name>
    <dbReference type="NCBI Taxonomy" id="2292702"/>
    <lineage>
        <taxon>Bacteria</taxon>
        <taxon>Bacillati</taxon>
        <taxon>Cyanobacteriota</taxon>
        <taxon>Adonisia</taxon>
        <taxon>Adonisia turfae</taxon>
    </lineage>
</organism>
<protein>
    <submittedName>
        <fullName evidence="1">Uncharacterized protein</fullName>
    </submittedName>
</protein>
<evidence type="ECO:0000313" key="2">
    <source>
        <dbReference type="Proteomes" id="UP000481033"/>
    </source>
</evidence>
<gene>
    <name evidence="1" type="ORF">DXZ20_09220</name>
</gene>
<proteinExistence type="predicted"/>
<keyword evidence="2" id="KW-1185">Reference proteome</keyword>
<accession>A0A6M0RIV0</accession>
<name>A0A6M0RIV0_9CYAN</name>
<dbReference type="AlphaFoldDB" id="A0A6M0RIV0"/>
<sequence>MILESLLKGNTCQIPTLSHQEKNSKFPKKYFQLFNMPLAETINALMQPNLGMSLCREISVRAEVISPLDPKSTAGQDFLAQTNIPRLFDLNKV</sequence>
<dbReference type="Proteomes" id="UP000481033">
    <property type="component" value="Unassembled WGS sequence"/>
</dbReference>
<reference evidence="1 2" key="1">
    <citation type="journal article" date="2020" name="Microb. Ecol.">
        <title>Ecogenomics of the Marine Benthic Filamentous Cyanobacterium Adonisia.</title>
        <authorList>
            <person name="Walter J.M."/>
            <person name="Coutinho F.H."/>
            <person name="Leomil L."/>
            <person name="Hargreaves P.I."/>
            <person name="Campeao M.E."/>
            <person name="Vieira V.V."/>
            <person name="Silva B.S."/>
            <person name="Fistarol G.O."/>
            <person name="Salomon P.S."/>
            <person name="Sawabe T."/>
            <person name="Mino S."/>
            <person name="Hosokawa M."/>
            <person name="Miyashita H."/>
            <person name="Maruyama F."/>
            <person name="van Verk M.C."/>
            <person name="Dutilh B.E."/>
            <person name="Thompson C.C."/>
            <person name="Thompson F.L."/>
        </authorList>
    </citation>
    <scope>NUCLEOTIDE SEQUENCE [LARGE SCALE GENOMIC DNA]</scope>
    <source>
        <strain evidence="1 2">CCMR0081</strain>
    </source>
</reference>
<evidence type="ECO:0000313" key="1">
    <source>
        <dbReference type="EMBL" id="NEZ55850.1"/>
    </source>
</evidence>